<comment type="caution">
    <text evidence="1">The sequence shown here is derived from an EMBL/GenBank/DDBJ whole genome shotgun (WGS) entry which is preliminary data.</text>
</comment>
<keyword evidence="2" id="KW-1185">Reference proteome</keyword>
<organism evidence="1 2">
    <name type="scientific">Mesorhizobium escarrei</name>
    <dbReference type="NCBI Taxonomy" id="666018"/>
    <lineage>
        <taxon>Bacteria</taxon>
        <taxon>Pseudomonadati</taxon>
        <taxon>Pseudomonadota</taxon>
        <taxon>Alphaproteobacteria</taxon>
        <taxon>Hyphomicrobiales</taxon>
        <taxon>Phyllobacteriaceae</taxon>
        <taxon>Mesorhizobium</taxon>
    </lineage>
</organism>
<dbReference type="EMBL" id="CAKXZT010000147">
    <property type="protein sequence ID" value="CAH2405953.1"/>
    <property type="molecule type" value="Genomic_DNA"/>
</dbReference>
<evidence type="ECO:0000313" key="1">
    <source>
        <dbReference type="EMBL" id="CAH2405953.1"/>
    </source>
</evidence>
<protein>
    <submittedName>
        <fullName evidence="1">Uncharacterized protein</fullName>
    </submittedName>
</protein>
<accession>A0ABN8KA14</accession>
<name>A0ABN8KA14_9HYPH</name>
<proteinExistence type="predicted"/>
<sequence>MSAGLEAALPGHIENALREIKMIGARASGNGLHGVSRERARPLRFDRLPLRARSAGFRSNLANYGLTYFFLQ</sequence>
<evidence type="ECO:0000313" key="2">
    <source>
        <dbReference type="Proteomes" id="UP001153050"/>
    </source>
</evidence>
<gene>
    <name evidence="1" type="ORF">MES5069_500034</name>
</gene>
<dbReference type="Proteomes" id="UP001153050">
    <property type="component" value="Unassembled WGS sequence"/>
</dbReference>
<reference evidence="1 2" key="1">
    <citation type="submission" date="2022-03" db="EMBL/GenBank/DDBJ databases">
        <authorList>
            <person name="Brunel B."/>
        </authorList>
    </citation>
    <scope>NUCLEOTIDE SEQUENCE [LARGE SCALE GENOMIC DNA]</scope>
    <source>
        <strain evidence="1">STM5069sample</strain>
    </source>
</reference>